<evidence type="ECO:0000259" key="4">
    <source>
        <dbReference type="SMART" id="SM00993"/>
    </source>
</evidence>
<evidence type="ECO:0000256" key="2">
    <source>
        <dbReference type="SAM" id="MobiDB-lite"/>
    </source>
</evidence>
<feature type="region of interest" description="Disordered" evidence="2">
    <location>
        <begin position="695"/>
        <end position="744"/>
    </location>
</feature>
<feature type="transmembrane region" description="Helical" evidence="3">
    <location>
        <begin position="551"/>
        <end position="571"/>
    </location>
</feature>
<evidence type="ECO:0000313" key="5">
    <source>
        <dbReference type="EMBL" id="THH04797.1"/>
    </source>
</evidence>
<organism evidence="5 6">
    <name type="scientific">Phellinidium pouzarii</name>
    <dbReference type="NCBI Taxonomy" id="167371"/>
    <lineage>
        <taxon>Eukaryota</taxon>
        <taxon>Fungi</taxon>
        <taxon>Dikarya</taxon>
        <taxon>Basidiomycota</taxon>
        <taxon>Agaricomycotina</taxon>
        <taxon>Agaricomycetes</taxon>
        <taxon>Hymenochaetales</taxon>
        <taxon>Hymenochaetaceae</taxon>
        <taxon>Phellinidium</taxon>
    </lineage>
</organism>
<sequence>MDDDESLVRRRSRRSTAGNRMEAALAEFAEQNAEPEPELEDDIDFVRPDDEDEVFDSDFQSTDEDPMQEGEATGEKEIIEEEKEARRSARHRVGKVVETYTTRQRATALFGSTVGKYAEQEASAKRKSKVKPKAGRSTRRVSLGGAVDAETGEAVSKRQSRRQSTILSSQSLHSRLKTAEERKASMPKRPKEITHTYTQAELIARALDTEEGNIIEHRDYLAQEEEKRRRARVVRKSLSGPILRWVSRVEDEKVLVEPPVPFVPTVSTPYSYGRSGYSGFNFQNTSTASASNVGRYSTYQPYGVAPLSIPAYLSAILPPTAVPQAPPQPQYRSEKVSKSYLVHELDQREDAPKPEWGETMSTVFGAHVKWEEVKVYTGKHRPLSRPVTKCPLTGRPATYRDPRSGVPFATVGAFKTLTGILSHEYIWSDELSCQPCPPLAASSLTMSIPLTESQIILECILNQNSQDVDPNCVCLLSGGGPAMNTDISGIGVRISFYLQALFLACLSARSGSLDEITGALYTLVATNVAMAVTSFILGFKAQPEISLHDALVVFYLLALSWASVFFSLPSYNRFVKSDKTLKYLSVLQSYVLFAFALAILIKAETFGMTPLCNSHAVAVIFRPISALHTGRIAAWVVVTITIIVYTSLTVSDYKPLVSRWIKNMKKQRKEKREAAAAPSAPGTIPRDLNAAEAGVMSSELTRTRHPTTVESDTEEKEENKTKKTNKNKNKNKDKNGKKNQRKQHAADNQYDLGISGNLIIEIIVIFILWALTVMNTELLILWNNFDGGGGGDSSWQFGQILPMFLIVIPLVNMVKAFLKYKFQRRTHRRRVHKKHATRHGVQHGGTRSGFGFDDGPSPFSGFGGGLGGMPFMPFFSGSPFQTARPDGNIPTARISEHSIHTVHSRKSMSSSKDGSDPDTESQDPSFSSPSHSPGGRLSPAKGGQHDLEDSYQDVDDEHTDSSNSS</sequence>
<gene>
    <name evidence="5" type="ORF">EW145_g5264</name>
</gene>
<reference evidence="5 6" key="1">
    <citation type="submission" date="2019-02" db="EMBL/GenBank/DDBJ databases">
        <title>Genome sequencing of the rare red list fungi Phellinidium pouzarii.</title>
        <authorList>
            <person name="Buettner E."/>
            <person name="Kellner H."/>
        </authorList>
    </citation>
    <scope>NUCLEOTIDE SEQUENCE [LARGE SCALE GENOMIC DNA]</scope>
    <source>
        <strain evidence="5 6">DSM 108285</strain>
    </source>
</reference>
<proteinExistence type="inferred from homology"/>
<accession>A0A4S4L158</accession>
<feature type="transmembrane region" description="Helical" evidence="3">
    <location>
        <begin position="520"/>
        <end position="539"/>
    </location>
</feature>
<keyword evidence="6" id="KW-1185">Reference proteome</keyword>
<feature type="transmembrane region" description="Helical" evidence="3">
    <location>
        <begin position="583"/>
        <end position="601"/>
    </location>
</feature>
<feature type="compositionally biased region" description="Acidic residues" evidence="2">
    <location>
        <begin position="949"/>
        <end position="958"/>
    </location>
</feature>
<feature type="transmembrane region" description="Helical" evidence="3">
    <location>
        <begin position="758"/>
        <end position="780"/>
    </location>
</feature>
<feature type="region of interest" description="Disordered" evidence="2">
    <location>
        <begin position="828"/>
        <end position="854"/>
    </location>
</feature>
<feature type="transmembrane region" description="Helical" evidence="3">
    <location>
        <begin position="490"/>
        <end position="508"/>
    </location>
</feature>
<feature type="transmembrane region" description="Helical" evidence="3">
    <location>
        <begin position="800"/>
        <end position="818"/>
    </location>
</feature>
<keyword evidence="3" id="KW-0472">Membrane</keyword>
<feature type="region of interest" description="Disordered" evidence="2">
    <location>
        <begin position="877"/>
        <end position="965"/>
    </location>
</feature>
<feature type="compositionally biased region" description="Basic residues" evidence="2">
    <location>
        <begin position="828"/>
        <end position="841"/>
    </location>
</feature>
<feature type="compositionally biased region" description="Acidic residues" evidence="2">
    <location>
        <begin position="49"/>
        <end position="68"/>
    </location>
</feature>
<feature type="region of interest" description="Disordered" evidence="2">
    <location>
        <begin position="49"/>
        <end position="76"/>
    </location>
</feature>
<evidence type="ECO:0000256" key="1">
    <source>
        <dbReference type="ARBA" id="ARBA00006832"/>
    </source>
</evidence>
<feature type="compositionally biased region" description="Low complexity" evidence="2">
    <location>
        <begin position="922"/>
        <end position="933"/>
    </location>
</feature>
<feature type="region of interest" description="Disordered" evidence="2">
    <location>
        <begin position="1"/>
        <end position="21"/>
    </location>
</feature>
<name>A0A4S4L158_9AGAM</name>
<feature type="compositionally biased region" description="Basic and acidic residues" evidence="2">
    <location>
        <begin position="177"/>
        <end position="189"/>
    </location>
</feature>
<evidence type="ECO:0000256" key="3">
    <source>
        <dbReference type="SAM" id="Phobius"/>
    </source>
</evidence>
<dbReference type="Proteomes" id="UP000308199">
    <property type="component" value="Unassembled WGS sequence"/>
</dbReference>
<dbReference type="PANTHER" id="PTHR13275">
    <property type="entry name" value="YL-1 PROTEIN TRANSCRIPTION FACTOR-LIKE 1"/>
    <property type="match status" value="1"/>
</dbReference>
<feature type="region of interest" description="Disordered" evidence="2">
    <location>
        <begin position="120"/>
        <end position="189"/>
    </location>
</feature>
<dbReference type="AlphaFoldDB" id="A0A4S4L158"/>
<dbReference type="EMBL" id="SGPK01000311">
    <property type="protein sequence ID" value="THH04797.1"/>
    <property type="molecule type" value="Genomic_DNA"/>
</dbReference>
<dbReference type="OrthoDB" id="78296at2759"/>
<dbReference type="PANTHER" id="PTHR13275:SF4">
    <property type="entry name" value="VACUOLAR PROTEIN SORTING-ASSOCIATED PROTEIN 72 HOMOLOG"/>
    <property type="match status" value="1"/>
</dbReference>
<dbReference type="SMART" id="SM00993">
    <property type="entry name" value="YL1_C"/>
    <property type="match status" value="1"/>
</dbReference>
<feature type="transmembrane region" description="Helical" evidence="3">
    <location>
        <begin position="632"/>
        <end position="650"/>
    </location>
</feature>
<dbReference type="Pfam" id="PF05764">
    <property type="entry name" value="YL1"/>
    <property type="match status" value="1"/>
</dbReference>
<feature type="compositionally biased region" description="Basic residues" evidence="2">
    <location>
        <begin position="125"/>
        <end position="139"/>
    </location>
</feature>
<dbReference type="InterPro" id="IPR013272">
    <property type="entry name" value="Vps72/YL1_C"/>
</dbReference>
<protein>
    <recommendedName>
        <fullName evidence="4">Vps72/YL1 C-terminal domain-containing protein</fullName>
    </recommendedName>
</protein>
<comment type="caution">
    <text evidence="5">The sequence shown here is derived from an EMBL/GenBank/DDBJ whole genome shotgun (WGS) entry which is preliminary data.</text>
</comment>
<dbReference type="GO" id="GO:0005634">
    <property type="term" value="C:nucleus"/>
    <property type="evidence" value="ECO:0007669"/>
    <property type="project" value="TreeGrafter"/>
</dbReference>
<comment type="similarity">
    <text evidence="1">Belongs to the VPS72/YL1 family.</text>
</comment>
<feature type="domain" description="Vps72/YL1 C-terminal" evidence="4">
    <location>
        <begin position="388"/>
        <end position="417"/>
    </location>
</feature>
<keyword evidence="3" id="KW-0812">Transmembrane</keyword>
<dbReference type="Pfam" id="PF08265">
    <property type="entry name" value="YL1_C"/>
    <property type="match status" value="1"/>
</dbReference>
<feature type="region of interest" description="Disordered" evidence="2">
    <location>
        <begin position="669"/>
        <end position="688"/>
    </location>
</feature>
<feature type="compositionally biased region" description="Polar residues" evidence="2">
    <location>
        <begin position="162"/>
        <end position="173"/>
    </location>
</feature>
<evidence type="ECO:0000313" key="6">
    <source>
        <dbReference type="Proteomes" id="UP000308199"/>
    </source>
</evidence>
<keyword evidence="3" id="KW-1133">Transmembrane helix</keyword>
<dbReference type="InterPro" id="IPR046757">
    <property type="entry name" value="YL1_N"/>
</dbReference>